<proteinExistence type="predicted"/>
<accession>A0A8X6UJR4</accession>
<name>A0A8X6UJR4_NEPPI</name>
<keyword evidence="2" id="KW-1185">Reference proteome</keyword>
<sequence length="133" mass="15328">MNRILWKCCGLTFRDITKYTDHFLIIHTKNADYKGTDATNSNDRTTLLSVSADSGSKQIRVTKNITGMNEYKKDISVVDSNDSDRIIETPTKKECKENFVLVHSIRRSSDSNKLFKEPTNIFVKREQDDNILH</sequence>
<gene>
    <name evidence="1" type="ORF">NPIL_571451</name>
</gene>
<evidence type="ECO:0000313" key="1">
    <source>
        <dbReference type="EMBL" id="GFU41312.1"/>
    </source>
</evidence>
<dbReference type="AlphaFoldDB" id="A0A8X6UJR4"/>
<comment type="caution">
    <text evidence="1">The sequence shown here is derived from an EMBL/GenBank/DDBJ whole genome shotgun (WGS) entry which is preliminary data.</text>
</comment>
<protein>
    <submittedName>
        <fullName evidence="1">Uncharacterized protein</fullName>
    </submittedName>
</protein>
<evidence type="ECO:0000313" key="2">
    <source>
        <dbReference type="Proteomes" id="UP000887013"/>
    </source>
</evidence>
<dbReference type="Proteomes" id="UP000887013">
    <property type="component" value="Unassembled WGS sequence"/>
</dbReference>
<organism evidence="1 2">
    <name type="scientific">Nephila pilipes</name>
    <name type="common">Giant wood spider</name>
    <name type="synonym">Nephila maculata</name>
    <dbReference type="NCBI Taxonomy" id="299642"/>
    <lineage>
        <taxon>Eukaryota</taxon>
        <taxon>Metazoa</taxon>
        <taxon>Ecdysozoa</taxon>
        <taxon>Arthropoda</taxon>
        <taxon>Chelicerata</taxon>
        <taxon>Arachnida</taxon>
        <taxon>Araneae</taxon>
        <taxon>Araneomorphae</taxon>
        <taxon>Entelegynae</taxon>
        <taxon>Araneoidea</taxon>
        <taxon>Nephilidae</taxon>
        <taxon>Nephila</taxon>
    </lineage>
</organism>
<reference evidence="1" key="1">
    <citation type="submission" date="2020-08" db="EMBL/GenBank/DDBJ databases">
        <title>Multicomponent nature underlies the extraordinary mechanical properties of spider dragline silk.</title>
        <authorList>
            <person name="Kono N."/>
            <person name="Nakamura H."/>
            <person name="Mori M."/>
            <person name="Yoshida Y."/>
            <person name="Ohtoshi R."/>
            <person name="Malay A.D."/>
            <person name="Moran D.A.P."/>
            <person name="Tomita M."/>
            <person name="Numata K."/>
            <person name="Arakawa K."/>
        </authorList>
    </citation>
    <scope>NUCLEOTIDE SEQUENCE</scope>
</reference>
<dbReference type="EMBL" id="BMAW01035819">
    <property type="protein sequence ID" value="GFU41312.1"/>
    <property type="molecule type" value="Genomic_DNA"/>
</dbReference>
<feature type="non-terminal residue" evidence="1">
    <location>
        <position position="133"/>
    </location>
</feature>